<organism evidence="2 3">
    <name type="scientific">Trapa incisa</name>
    <dbReference type="NCBI Taxonomy" id="236973"/>
    <lineage>
        <taxon>Eukaryota</taxon>
        <taxon>Viridiplantae</taxon>
        <taxon>Streptophyta</taxon>
        <taxon>Embryophyta</taxon>
        <taxon>Tracheophyta</taxon>
        <taxon>Spermatophyta</taxon>
        <taxon>Magnoliopsida</taxon>
        <taxon>eudicotyledons</taxon>
        <taxon>Gunneridae</taxon>
        <taxon>Pentapetalae</taxon>
        <taxon>rosids</taxon>
        <taxon>malvids</taxon>
        <taxon>Myrtales</taxon>
        <taxon>Lythraceae</taxon>
        <taxon>Trapa</taxon>
    </lineage>
</organism>
<evidence type="ECO:0000313" key="2">
    <source>
        <dbReference type="EMBL" id="KAK4773136.1"/>
    </source>
</evidence>
<reference evidence="2 3" key="1">
    <citation type="journal article" date="2023" name="Hortic Res">
        <title>Pangenome of water caltrop reveals structural variations and asymmetric subgenome divergence after allopolyploidization.</title>
        <authorList>
            <person name="Zhang X."/>
            <person name="Chen Y."/>
            <person name="Wang L."/>
            <person name="Yuan Y."/>
            <person name="Fang M."/>
            <person name="Shi L."/>
            <person name="Lu R."/>
            <person name="Comes H.P."/>
            <person name="Ma Y."/>
            <person name="Chen Y."/>
            <person name="Huang G."/>
            <person name="Zhou Y."/>
            <person name="Zheng Z."/>
            <person name="Qiu Y."/>
        </authorList>
    </citation>
    <scope>NUCLEOTIDE SEQUENCE [LARGE SCALE GENOMIC DNA]</scope>
    <source>
        <tissue evidence="2">Roots</tissue>
    </source>
</reference>
<dbReference type="EMBL" id="JAXIOK010000004">
    <property type="protein sequence ID" value="KAK4773136.1"/>
    <property type="molecule type" value="Genomic_DNA"/>
</dbReference>
<gene>
    <name evidence="2" type="ORF">SAY87_028155</name>
</gene>
<evidence type="ECO:0000313" key="3">
    <source>
        <dbReference type="Proteomes" id="UP001345219"/>
    </source>
</evidence>
<keyword evidence="3" id="KW-1185">Reference proteome</keyword>
<name>A0AAN7L1J4_9MYRT</name>
<feature type="region of interest" description="Disordered" evidence="1">
    <location>
        <begin position="32"/>
        <end position="52"/>
    </location>
</feature>
<proteinExistence type="predicted"/>
<protein>
    <submittedName>
        <fullName evidence="2">Uncharacterized protein</fullName>
    </submittedName>
</protein>
<dbReference type="AlphaFoldDB" id="A0AAN7L1J4"/>
<comment type="caution">
    <text evidence="2">The sequence shown here is derived from an EMBL/GenBank/DDBJ whole genome shotgun (WGS) entry which is preliminary data.</text>
</comment>
<evidence type="ECO:0000256" key="1">
    <source>
        <dbReference type="SAM" id="MobiDB-lite"/>
    </source>
</evidence>
<sequence>MGGGCVSALSPLVPSRDCPTHHLLIWTRDRAGRDMHKSHPGPAGPSLSSLRKRTEECTNPITTHRQRHRYGLTSRPKLPINHGYGFNIQPPSSCLKSSLTRSFIPNQGRQEHTFLDFKVRSSPRGPS</sequence>
<feature type="region of interest" description="Disordered" evidence="1">
    <location>
        <begin position="64"/>
        <end position="83"/>
    </location>
</feature>
<accession>A0AAN7L1J4</accession>
<dbReference type="Proteomes" id="UP001345219">
    <property type="component" value="Chromosome 22"/>
</dbReference>